<dbReference type="SUPFAM" id="SSF52980">
    <property type="entry name" value="Restriction endonuclease-like"/>
    <property type="match status" value="1"/>
</dbReference>
<feature type="domain" description="DUF559" evidence="1">
    <location>
        <begin position="231"/>
        <end position="299"/>
    </location>
</feature>
<dbReference type="AlphaFoldDB" id="A0AA96F9E6"/>
<evidence type="ECO:0000313" key="2">
    <source>
        <dbReference type="EMBL" id="WNM26646.1"/>
    </source>
</evidence>
<dbReference type="EMBL" id="CP134880">
    <property type="protein sequence ID" value="WNM26646.1"/>
    <property type="molecule type" value="Genomic_DNA"/>
</dbReference>
<protein>
    <submittedName>
        <fullName evidence="2">DUF559 domain-containing protein</fullName>
    </submittedName>
</protein>
<accession>A0AA96F9E6</accession>
<dbReference type="Gene3D" id="3.40.960.10">
    <property type="entry name" value="VSR Endonuclease"/>
    <property type="match status" value="1"/>
</dbReference>
<dbReference type="KEGG" id="dcp:RN607_10605"/>
<organism evidence="2">
    <name type="scientific">Demequina capsici</name>
    <dbReference type="NCBI Taxonomy" id="3075620"/>
    <lineage>
        <taxon>Bacteria</taxon>
        <taxon>Bacillati</taxon>
        <taxon>Actinomycetota</taxon>
        <taxon>Actinomycetes</taxon>
        <taxon>Micrococcales</taxon>
        <taxon>Demequinaceae</taxon>
        <taxon>Demequina</taxon>
    </lineage>
</organism>
<reference evidence="2" key="1">
    <citation type="submission" date="2023-09" db="EMBL/GenBank/DDBJ databases">
        <title>Demequina sp. a novel bacteria isolated from Capsicum annuum.</title>
        <authorList>
            <person name="Humaira Z."/>
            <person name="Lee J."/>
            <person name="Cho D."/>
        </authorList>
    </citation>
    <scope>NUCLEOTIDE SEQUENCE</scope>
    <source>
        <strain evidence="2">PMTSA13</strain>
    </source>
</reference>
<dbReference type="InterPro" id="IPR011335">
    <property type="entry name" value="Restrct_endonuc-II-like"/>
</dbReference>
<sequence>MRPFLALSPPAASLSDLLGRSAHAFTRDEVLARWPRSELDRCLAGGTATRILPGVYCAPAHRNDRLVLGESLNLWVPRGLVTGELALSLYSEALPVPDTADLVVPYGSRVRNPTWVRVMQRAPVAVESGPRGVRCVIAARAAVDAWSNAAPRERRELLYLALWNRACTWRQVRHEVARTPRIRGRHDLERVLGWFAEGATSPLEVRAKHEVFTGTRFAELEWQVDLRLPTRKPTVDILHRRARVIVELDGDTYHSTRKARDEDRNRQTDLIAAGFVVIRFGWRDIVDRPEWCRERVLTVVARRLSNPWST</sequence>
<dbReference type="Proteomes" id="UP001303408">
    <property type="component" value="Chromosome"/>
</dbReference>
<gene>
    <name evidence="2" type="ORF">RN607_10605</name>
</gene>
<name>A0AA96F9E6_9MICO</name>
<proteinExistence type="predicted"/>
<dbReference type="Pfam" id="PF04480">
    <property type="entry name" value="DUF559"/>
    <property type="match status" value="1"/>
</dbReference>
<evidence type="ECO:0000259" key="1">
    <source>
        <dbReference type="Pfam" id="PF04480"/>
    </source>
</evidence>
<dbReference type="InterPro" id="IPR007569">
    <property type="entry name" value="DUF559"/>
</dbReference>
<dbReference type="RefSeq" id="WP_313542522.1">
    <property type="nucleotide sequence ID" value="NZ_CP134880.1"/>
</dbReference>